<dbReference type="Proteomes" id="UP001054252">
    <property type="component" value="Unassembled WGS sequence"/>
</dbReference>
<name>A0AAV5JGJ6_9ROSI</name>
<keyword evidence="2" id="KW-1185">Reference proteome</keyword>
<organism evidence="1 2">
    <name type="scientific">Rubroshorea leprosula</name>
    <dbReference type="NCBI Taxonomy" id="152421"/>
    <lineage>
        <taxon>Eukaryota</taxon>
        <taxon>Viridiplantae</taxon>
        <taxon>Streptophyta</taxon>
        <taxon>Embryophyta</taxon>
        <taxon>Tracheophyta</taxon>
        <taxon>Spermatophyta</taxon>
        <taxon>Magnoliopsida</taxon>
        <taxon>eudicotyledons</taxon>
        <taxon>Gunneridae</taxon>
        <taxon>Pentapetalae</taxon>
        <taxon>rosids</taxon>
        <taxon>malvids</taxon>
        <taxon>Malvales</taxon>
        <taxon>Dipterocarpaceae</taxon>
        <taxon>Rubroshorea</taxon>
    </lineage>
</organism>
<accession>A0AAV5JGJ6</accession>
<evidence type="ECO:0000313" key="1">
    <source>
        <dbReference type="EMBL" id="GKV10637.1"/>
    </source>
</evidence>
<sequence>MVNNSPPQKRRTTIRSQIGEVHGGGRVRNPDLRLTQALRMVNNPPLQKSRTTINSQIGGVHNCGRVRSHDLRLTQALRLRD</sequence>
<protein>
    <submittedName>
        <fullName evidence="1">Uncharacterized protein</fullName>
    </submittedName>
</protein>
<proteinExistence type="predicted"/>
<dbReference type="EMBL" id="BPVZ01000032">
    <property type="protein sequence ID" value="GKV10637.1"/>
    <property type="molecule type" value="Genomic_DNA"/>
</dbReference>
<evidence type="ECO:0000313" key="2">
    <source>
        <dbReference type="Proteomes" id="UP001054252"/>
    </source>
</evidence>
<reference evidence="1 2" key="1">
    <citation type="journal article" date="2021" name="Commun. Biol.">
        <title>The genome of Shorea leprosula (Dipterocarpaceae) highlights the ecological relevance of drought in aseasonal tropical rainforests.</title>
        <authorList>
            <person name="Ng K.K.S."/>
            <person name="Kobayashi M.J."/>
            <person name="Fawcett J.A."/>
            <person name="Hatakeyama M."/>
            <person name="Paape T."/>
            <person name="Ng C.H."/>
            <person name="Ang C.C."/>
            <person name="Tnah L.H."/>
            <person name="Lee C.T."/>
            <person name="Nishiyama T."/>
            <person name="Sese J."/>
            <person name="O'Brien M.J."/>
            <person name="Copetti D."/>
            <person name="Mohd Noor M.I."/>
            <person name="Ong R.C."/>
            <person name="Putra M."/>
            <person name="Sireger I.Z."/>
            <person name="Indrioko S."/>
            <person name="Kosugi Y."/>
            <person name="Izuno A."/>
            <person name="Isagi Y."/>
            <person name="Lee S.L."/>
            <person name="Shimizu K.K."/>
        </authorList>
    </citation>
    <scope>NUCLEOTIDE SEQUENCE [LARGE SCALE GENOMIC DNA]</scope>
    <source>
        <strain evidence="1">214</strain>
    </source>
</reference>
<comment type="caution">
    <text evidence="1">The sequence shown here is derived from an EMBL/GenBank/DDBJ whole genome shotgun (WGS) entry which is preliminary data.</text>
</comment>
<gene>
    <name evidence="1" type="ORF">SLEP1_g21977</name>
</gene>
<dbReference type="AlphaFoldDB" id="A0AAV5JGJ6"/>